<evidence type="ECO:0000313" key="2">
    <source>
        <dbReference type="Proteomes" id="UP000006286"/>
    </source>
</evidence>
<keyword evidence="2" id="KW-1185">Reference proteome</keyword>
<reference evidence="1 2" key="1">
    <citation type="journal article" date="2012" name="J. Bacteriol.">
        <title>Complete genome sequence of Alcanivorax dieselolei type strain B5.</title>
        <authorList>
            <person name="Lai Q."/>
            <person name="Li W."/>
            <person name="Shao Z."/>
        </authorList>
    </citation>
    <scope>NUCLEOTIDE SEQUENCE [LARGE SCALE GENOMIC DNA]</scope>
    <source>
        <strain evidence="2">DSM 16502 / CGMCC 1.3690 / B-5</strain>
    </source>
</reference>
<dbReference type="KEGG" id="adi:B5T_00324"/>
<evidence type="ECO:0000313" key="1">
    <source>
        <dbReference type="EMBL" id="AFT68611.1"/>
    </source>
</evidence>
<organism evidence="1 2">
    <name type="scientific">Alcanivorax dieselolei (strain DSM 16502 / CGMCC 1.3690 / MCCC 1A00001 / B-5)</name>
    <name type="common">Alloalcanivorax dieselolei</name>
    <dbReference type="NCBI Taxonomy" id="930169"/>
    <lineage>
        <taxon>Bacteria</taxon>
        <taxon>Pseudomonadati</taxon>
        <taxon>Pseudomonadota</taxon>
        <taxon>Gammaproteobacteria</taxon>
        <taxon>Oceanospirillales</taxon>
        <taxon>Alcanivoracaceae</taxon>
        <taxon>Alloalcanivorax</taxon>
    </lineage>
</organism>
<dbReference type="Proteomes" id="UP000006286">
    <property type="component" value="Chromosome"/>
</dbReference>
<proteinExistence type="predicted"/>
<dbReference type="EMBL" id="CP003466">
    <property type="protein sequence ID" value="AFT68611.1"/>
    <property type="molecule type" value="Genomic_DNA"/>
</dbReference>
<dbReference type="HOGENOM" id="CLU_1076904_0_0_6"/>
<name>K0CAU7_ALCDB</name>
<sequence>MPNYFDDMPKGSGVFISGLVPTKEILPHVEFPGDIDLLIIPYEGDELLISMSLAIEIKIIRATYKKQGRSPNQYGFSQAEALLRAGFPHVAVAHLIVSDQSPEHAWREILYTVVLDDEGRCADPKPIKVDTMPSDLIARSLGRLRANRRTEQIGLLASYLSEDWDGVWLPSGDGCQQNPKIDFDVMASIAKYYHCVPQRFIETRRWDP</sequence>
<gene>
    <name evidence="1" type="ordered locus">B5T_00324</name>
</gene>
<dbReference type="OrthoDB" id="1433694at2"/>
<dbReference type="AlphaFoldDB" id="K0CAU7"/>
<dbReference type="eggNOG" id="ENOG5030912">
    <property type="taxonomic scope" value="Bacteria"/>
</dbReference>
<dbReference type="RefSeq" id="WP_014992692.1">
    <property type="nucleotide sequence ID" value="NC_018691.1"/>
</dbReference>
<protein>
    <submittedName>
        <fullName evidence="1">Uncharacterized protein</fullName>
    </submittedName>
</protein>
<accession>K0CAU7</accession>